<dbReference type="InterPro" id="IPR042229">
    <property type="entry name" value="Listeria/Bacterioides_rpt_sf"/>
</dbReference>
<dbReference type="EMBL" id="QGQD01000045">
    <property type="protein sequence ID" value="TLD00947.1"/>
    <property type="molecule type" value="Genomic_DNA"/>
</dbReference>
<evidence type="ECO:0000313" key="4">
    <source>
        <dbReference type="Proteomes" id="UP000306509"/>
    </source>
</evidence>
<dbReference type="NCBIfam" id="TIGR02543">
    <property type="entry name" value="List_Bact_rpt"/>
    <property type="match status" value="2"/>
</dbReference>
<dbReference type="Gene3D" id="2.60.40.4270">
    <property type="entry name" value="Listeria-Bacteroides repeat domain"/>
    <property type="match status" value="3"/>
</dbReference>
<comment type="subcellular location">
    <subcellularLocation>
        <location evidence="1">Cell envelope</location>
    </subcellularLocation>
</comment>
<name>A0A4U8Q7X0_9FIRM</name>
<protein>
    <submittedName>
        <fullName evidence="3">Internalin-A</fullName>
    </submittedName>
</protein>
<accession>A0A4U8Q7X0</accession>
<evidence type="ECO:0000256" key="2">
    <source>
        <dbReference type="SAM" id="SignalP"/>
    </source>
</evidence>
<comment type="caution">
    <text evidence="3">The sequence shown here is derived from an EMBL/GenBank/DDBJ whole genome shotgun (WGS) entry which is preliminary data.</text>
</comment>
<evidence type="ECO:0000313" key="3">
    <source>
        <dbReference type="EMBL" id="TLD00947.1"/>
    </source>
</evidence>
<feature type="chain" id="PRO_5020428790" evidence="2">
    <location>
        <begin position="30"/>
        <end position="754"/>
    </location>
</feature>
<dbReference type="InterPro" id="IPR013378">
    <property type="entry name" value="InlB-like_B-rpt"/>
</dbReference>
<dbReference type="Pfam" id="PF09479">
    <property type="entry name" value="Flg_new"/>
    <property type="match status" value="3"/>
</dbReference>
<reference evidence="3 4" key="1">
    <citation type="journal article" date="2019" name="Anaerobe">
        <title>Detection of Robinsoniella peoriensis in multiple bone samples of a trauma patient.</title>
        <authorList>
            <person name="Schrottner P."/>
            <person name="Hartwich K."/>
            <person name="Bunk B."/>
            <person name="Schober I."/>
            <person name="Helbig S."/>
            <person name="Rudolph W.W."/>
            <person name="Gunzer F."/>
        </authorList>
    </citation>
    <scope>NUCLEOTIDE SEQUENCE [LARGE SCALE GENOMIC DNA]</scope>
    <source>
        <strain evidence="3 4">DSM 106044</strain>
    </source>
</reference>
<keyword evidence="4" id="KW-1185">Reference proteome</keyword>
<sequence length="754" mass="82116" precursor="true">MIKKNRKRSIAFLTAVIIMVAIFPLTAFAAGLSSYSISAGSVKNCNFPSHWAGDVFTFTPSVTGYYRFYSYSNTEGDPYFYLTNSSGYNSVYNALASTGYRNDTARDNSLVYNDDSGGGRDFSLSYLCYAGQTYYCFATKYSSAQTTYNFLIDGPSYNTVTLNKNGGSGGSNYYYNNVAYWLYTNSSSSTNYITPPTRSGYTFTGFYNQTSGGTRMIDSNGYIRSGNYNGTLYAQWQQNVYTLTFNNQGVANTTATVTSGASLPGSVTPPKRDGYDFTGYYTASSGGNQYYTSTGARNTATAMSGNLTLYARWIPKQFNITYEGMSGAAYGSSNPGTHTYGQATTVSDPTKTEHTFMGWSVNGQNTLSRNLVLGATSYTNNITLTANWKKQTDVSIEDTVDLQANTQENKADLNKVFENPVSDAAAGVTSDEMSNNASVKLTLKVTNTVGSPAGETQIKEAAQGEIVKFFDAKVEKTITSLSGTPTTTTLKEIPVRIAVSIPLTGELADKASYSVFRYHTFMDKNNPVEEIHQISSDPRDSEYYTIENENLIVYTRMFSTFAIAAGEKVMTPSPSYNGNMADATSDIDVQGRISQKGLEAVYKMDISWGSMVFDFTIAKEWDPYNHMYTGASYKWSDESFLNGNNKITTTNHSNADVFANFTIVKETGQLEGVDVKFKAVNADTSDAVNPYYIPKVAAENATPSSVDTYLWLSGTPQNLPGGTPATGQETTITKVGVITMTVTPDESGGLTPKS</sequence>
<evidence type="ECO:0000256" key="1">
    <source>
        <dbReference type="ARBA" id="ARBA00004196"/>
    </source>
</evidence>
<dbReference type="AlphaFoldDB" id="A0A4U8Q7X0"/>
<keyword evidence="2" id="KW-0732">Signal</keyword>
<dbReference type="RefSeq" id="WP_138002419.1">
    <property type="nucleotide sequence ID" value="NZ_QGQD01000045.1"/>
</dbReference>
<dbReference type="GO" id="GO:0030313">
    <property type="term" value="C:cell envelope"/>
    <property type="evidence" value="ECO:0007669"/>
    <property type="project" value="UniProtKB-SubCell"/>
</dbReference>
<feature type="signal peptide" evidence="2">
    <location>
        <begin position="1"/>
        <end position="29"/>
    </location>
</feature>
<dbReference type="STRING" id="180332.GCA_000797495_03948"/>
<organism evidence="3 4">
    <name type="scientific">Robinsoniella peoriensis</name>
    <dbReference type="NCBI Taxonomy" id="180332"/>
    <lineage>
        <taxon>Bacteria</taxon>
        <taxon>Bacillati</taxon>
        <taxon>Bacillota</taxon>
        <taxon>Clostridia</taxon>
        <taxon>Lachnospirales</taxon>
        <taxon>Lachnospiraceae</taxon>
        <taxon>Robinsoniella</taxon>
    </lineage>
</organism>
<gene>
    <name evidence="3" type="primary">inlA_3</name>
    <name evidence="3" type="ORF">DSM106044_02147</name>
</gene>
<dbReference type="Proteomes" id="UP000306509">
    <property type="component" value="Unassembled WGS sequence"/>
</dbReference>
<proteinExistence type="predicted"/>